<feature type="region of interest" description="Disordered" evidence="1">
    <location>
        <begin position="323"/>
        <end position="431"/>
    </location>
</feature>
<feature type="compositionally biased region" description="Pro residues" evidence="1">
    <location>
        <begin position="36"/>
        <end position="46"/>
    </location>
</feature>
<feature type="region of interest" description="Disordered" evidence="1">
    <location>
        <begin position="667"/>
        <end position="687"/>
    </location>
</feature>
<evidence type="ECO:0000256" key="1">
    <source>
        <dbReference type="SAM" id="MobiDB-lite"/>
    </source>
</evidence>
<feature type="compositionally biased region" description="Pro residues" evidence="1">
    <location>
        <begin position="351"/>
        <end position="363"/>
    </location>
</feature>
<feature type="region of interest" description="Disordered" evidence="1">
    <location>
        <begin position="33"/>
        <end position="66"/>
    </location>
</feature>
<dbReference type="AlphaFoldDB" id="A0A1X7AI47"/>
<protein>
    <submittedName>
        <fullName evidence="2">Uncharacterized protein</fullName>
    </submittedName>
</protein>
<dbReference type="RefSeq" id="WP_087108443.1">
    <property type="nucleotide sequence ID" value="NZ_CBCSCN010000009.1"/>
</dbReference>
<accession>A0A1X7AI47</accession>
<evidence type="ECO:0000313" key="3">
    <source>
        <dbReference type="Proteomes" id="UP000196573"/>
    </source>
</evidence>
<name>A0A1X7AI47_9GAMM</name>
<feature type="compositionally biased region" description="Basic residues" evidence="1">
    <location>
        <begin position="401"/>
        <end position="419"/>
    </location>
</feature>
<feature type="region of interest" description="Disordered" evidence="1">
    <location>
        <begin position="936"/>
        <end position="960"/>
    </location>
</feature>
<feature type="region of interest" description="Disordered" evidence="1">
    <location>
        <begin position="1067"/>
        <end position="1087"/>
    </location>
</feature>
<sequence>MKDVDHSVATGQYRQWWLVLVLLLTVVGQTSDKPPATLPSAPPPSVFPSYGANGPGINQEPVSTPPRTYSCKHCPEAFDSQTLQPVLKDGKTREELLDVLDDFILGAIEQFLEMKPNATVMLHGSYGLFARAAAQYGDWHPAHWRSEAGLPRHGDIDVVVPDMATAGELATFLEQRISELDLQAYLDQPMTMDSMLITIPHQIVDNKPCSGFLTRFMMQGCRKKGAHSFYKIDIQVRKNSEHSLVKIHSPLQNDRTFTLPVVTWEQLWEELGRDSREENAKVRPRLTCLEKAERVFTDGGKSERLEQLHKLCLQKGLDELVPRSITSSPSRPITILKRPPPKSPQDEYTPEPTPKSVKPPSPAPVAIKTREKPPAPEKVNTPRKRKIVHFSQEDNEEKPSRAQKKPAKKPPKPKVKKTGKSSQRDEPRGGAKIRQVLTRFLSQHHQTLYKTGHLQQMNLVLDIALRLQQAWSEYLLDDDELEQLWQQIIGALPDKQLKRGWLPGAEDIVFGKDSREKATEQIILARRIASWRNHWSARSWYRSGPWLFREQAVALKPFWKLQSYLPEHDQLMQKLDAVVIPGAREQGFAQDIVLADYLINQAQSKNCSTVLLSARDKQAFLIHSNGFSLRTTISELSHKLFGYVTVYLILDNGSLVRGFWQDPDEYEHQSDLTGDSLPETPSTVTLPSLEPDEVDVELQDGQDNVSEHEKEEEWPDPTEPLLPQTDVTEQQAADPEASPEKVSEPATFYQRLTRYLQEKKNEDELYIFLKEESGSDFKLTHHDFNYTLSALVAFILQSQIAAEGVGDWLSSGWSNSGIYTSYLPDLLFHRGEGGKVKTPKQDPSTRLEEKSDHRLTRDAVFLLWLLDIDRTPLALLGRNKDGCLEQLTLRLKKGRVRLTYGDWQVLSHHDARYIAIRSSGYGGVIPESQWVKVPSVEEPEANGIPEPSQPRKKKKKKKAAELNRPVEISLMQASEEDGYIQPLFTSPVVNRLTPNKDAPFGSLLVPPYPRIPEGMDPITYDINHTWNYRSSGSSSRTDALSEQLSELSFKDAVETLEGELYSGEVEMATEDHNLSDTGSFKSLSPNQ</sequence>
<proteinExistence type="predicted"/>
<dbReference type="EMBL" id="FWPT01000003">
    <property type="protein sequence ID" value="SMA42802.1"/>
    <property type="molecule type" value="Genomic_DNA"/>
</dbReference>
<feature type="compositionally biased region" description="Polar residues" evidence="1">
    <location>
        <begin position="1075"/>
        <end position="1087"/>
    </location>
</feature>
<feature type="region of interest" description="Disordered" evidence="1">
    <location>
        <begin position="699"/>
        <end position="744"/>
    </location>
</feature>
<evidence type="ECO:0000313" key="2">
    <source>
        <dbReference type="EMBL" id="SMA42802.1"/>
    </source>
</evidence>
<dbReference type="Proteomes" id="UP000196573">
    <property type="component" value="Unassembled WGS sequence"/>
</dbReference>
<organism evidence="2 3">
    <name type="scientific">Parendozoicomonas haliclonae</name>
    <dbReference type="NCBI Taxonomy" id="1960125"/>
    <lineage>
        <taxon>Bacteria</taxon>
        <taxon>Pseudomonadati</taxon>
        <taxon>Pseudomonadota</taxon>
        <taxon>Gammaproteobacteria</taxon>
        <taxon>Oceanospirillales</taxon>
        <taxon>Endozoicomonadaceae</taxon>
        <taxon>Parendozoicomonas</taxon>
    </lineage>
</organism>
<gene>
    <name evidence="2" type="ORF">EHSB41UT_01489</name>
</gene>
<feature type="compositionally biased region" description="Low complexity" evidence="1">
    <location>
        <begin position="323"/>
        <end position="335"/>
    </location>
</feature>
<reference evidence="2 3" key="1">
    <citation type="submission" date="2017-03" db="EMBL/GenBank/DDBJ databases">
        <authorList>
            <person name="Afonso C.L."/>
            <person name="Miller P.J."/>
            <person name="Scott M.A."/>
            <person name="Spackman E."/>
            <person name="Goraichik I."/>
            <person name="Dimitrov K.M."/>
            <person name="Suarez D.L."/>
            <person name="Swayne D.E."/>
        </authorList>
    </citation>
    <scope>NUCLEOTIDE SEQUENCE [LARGE SCALE GENOMIC DNA]</scope>
    <source>
        <strain evidence="2">SB41UT1</strain>
    </source>
</reference>
<keyword evidence="3" id="KW-1185">Reference proteome</keyword>